<evidence type="ECO:0000259" key="4">
    <source>
        <dbReference type="Pfam" id="PF00440"/>
    </source>
</evidence>
<gene>
    <name evidence="6" type="ORF">ECB94_26535</name>
</gene>
<dbReference type="InterPro" id="IPR009057">
    <property type="entry name" value="Homeodomain-like_sf"/>
</dbReference>
<dbReference type="InterPro" id="IPR004111">
    <property type="entry name" value="Repressor_TetR_C"/>
</dbReference>
<dbReference type="GO" id="GO:0003677">
    <property type="term" value="F:DNA binding"/>
    <property type="evidence" value="ECO:0007669"/>
    <property type="project" value="UniProtKB-KW"/>
</dbReference>
<dbReference type="SUPFAM" id="SSF48498">
    <property type="entry name" value="Tetracyclin repressor-like, C-terminal domain"/>
    <property type="match status" value="1"/>
</dbReference>
<dbReference type="RefSeq" id="WP_124942185.1">
    <property type="nucleotide sequence ID" value="NZ_CP033578.1"/>
</dbReference>
<evidence type="ECO:0000313" key="6">
    <source>
        <dbReference type="EMBL" id="AYV24791.1"/>
    </source>
</evidence>
<dbReference type="SUPFAM" id="SSF46689">
    <property type="entry name" value="Homeodomain-like"/>
    <property type="match status" value="1"/>
</dbReference>
<dbReference type="InterPro" id="IPR001647">
    <property type="entry name" value="HTH_TetR"/>
</dbReference>
<evidence type="ECO:0000259" key="5">
    <source>
        <dbReference type="Pfam" id="PF02909"/>
    </source>
</evidence>
<evidence type="ECO:0000313" key="7">
    <source>
        <dbReference type="Proteomes" id="UP000279760"/>
    </source>
</evidence>
<feature type="domain" description="Tetracycline repressor TetR C-terminal" evidence="5">
    <location>
        <begin position="71"/>
        <end position="206"/>
    </location>
</feature>
<dbReference type="Gene3D" id="1.10.357.10">
    <property type="entry name" value="Tetracycline Repressor, domain 2"/>
    <property type="match status" value="1"/>
</dbReference>
<dbReference type="Pfam" id="PF02909">
    <property type="entry name" value="TetR_C_1"/>
    <property type="match status" value="1"/>
</dbReference>
<keyword evidence="2" id="KW-0238">DNA-binding</keyword>
<keyword evidence="3" id="KW-0804">Transcription</keyword>
<dbReference type="Proteomes" id="UP000279760">
    <property type="component" value="Chromosome 2"/>
</dbReference>
<dbReference type="GO" id="GO:0045892">
    <property type="term" value="P:negative regulation of DNA-templated transcription"/>
    <property type="evidence" value="ECO:0007669"/>
    <property type="project" value="InterPro"/>
</dbReference>
<evidence type="ECO:0000256" key="3">
    <source>
        <dbReference type="ARBA" id="ARBA00023163"/>
    </source>
</evidence>
<dbReference type="EMBL" id="CP033578">
    <property type="protein sequence ID" value="AYV24791.1"/>
    <property type="molecule type" value="Genomic_DNA"/>
</dbReference>
<organism evidence="6 7">
    <name type="scientific">Vibrio mediterranei</name>
    <dbReference type="NCBI Taxonomy" id="689"/>
    <lineage>
        <taxon>Bacteria</taxon>
        <taxon>Pseudomonadati</taxon>
        <taxon>Pseudomonadota</taxon>
        <taxon>Gammaproteobacteria</taxon>
        <taxon>Vibrionales</taxon>
        <taxon>Vibrionaceae</taxon>
        <taxon>Vibrio</taxon>
    </lineage>
</organism>
<reference evidence="6 7" key="1">
    <citation type="submission" date="2018-11" db="EMBL/GenBank/DDBJ databases">
        <title>Complete Genome Sequence of Vbrio mediterranei 117-T6: a Potential Pathogen Bacteria Isolated from the Conchocelis of Pyropia.</title>
        <authorList>
            <person name="Liu Q."/>
        </authorList>
    </citation>
    <scope>NUCLEOTIDE SEQUENCE [LARGE SCALE GENOMIC DNA]</scope>
    <source>
        <strain evidence="6 7">117-T6</strain>
    </source>
</reference>
<accession>A0A3G4VPI8</accession>
<sequence length="214" mass="24157">MTNKKSKGRPAQITRSEVIECALQIGLSNVSMHTLGKQLGVSATALYRHVSSKEELIVCCSDYVIEKIELPQEKEWDKYLYAFAENFRSVLLSYPNSVEFVRYNQQFTPASSVLANDVLGVFRKSGFEAEVGFMAFASVYTRVTDIVQHQEQAKLQPQTASNQEPSSLIDNTLPNLAWLLKQTKPVDYEKYFVDGIKITIEGLKVVYSQRNSEA</sequence>
<name>A0A3G4VPI8_9VIBR</name>
<dbReference type="AlphaFoldDB" id="A0A3G4VPI8"/>
<dbReference type="InterPro" id="IPR023772">
    <property type="entry name" value="DNA-bd_HTH_TetR-type_CS"/>
</dbReference>
<keyword evidence="1" id="KW-0805">Transcription regulation</keyword>
<dbReference type="PROSITE" id="PS01081">
    <property type="entry name" value="HTH_TETR_1"/>
    <property type="match status" value="1"/>
</dbReference>
<protein>
    <submittedName>
        <fullName evidence="6">TetR/AcrR family transcriptional regulator</fullName>
    </submittedName>
</protein>
<proteinExistence type="predicted"/>
<evidence type="ECO:0000256" key="2">
    <source>
        <dbReference type="ARBA" id="ARBA00023125"/>
    </source>
</evidence>
<evidence type="ECO:0000256" key="1">
    <source>
        <dbReference type="ARBA" id="ARBA00023015"/>
    </source>
</evidence>
<dbReference type="InterPro" id="IPR036271">
    <property type="entry name" value="Tet_transcr_reg_TetR-rel_C_sf"/>
</dbReference>
<dbReference type="Pfam" id="PF00440">
    <property type="entry name" value="TetR_N"/>
    <property type="match status" value="1"/>
</dbReference>
<feature type="domain" description="HTH tetR-type" evidence="4">
    <location>
        <begin position="23"/>
        <end position="57"/>
    </location>
</feature>